<dbReference type="OrthoDB" id="9808041at2"/>
<evidence type="ECO:0000256" key="6">
    <source>
        <dbReference type="ARBA" id="ARBA00022741"/>
    </source>
</evidence>
<dbReference type="SUPFAM" id="SSF55083">
    <property type="entry name" value="6-hydroxymethyl-7,8-dihydropterin pyrophosphokinase, HPPK"/>
    <property type="match status" value="1"/>
</dbReference>
<dbReference type="Gene3D" id="3.30.70.560">
    <property type="entry name" value="7,8-Dihydro-6-hydroxymethylpterin-pyrophosphokinase HPPK"/>
    <property type="match status" value="1"/>
</dbReference>
<evidence type="ECO:0000256" key="11">
    <source>
        <dbReference type="ARBA" id="ARBA00029766"/>
    </source>
</evidence>
<reference evidence="14 15" key="1">
    <citation type="submission" date="2018-03" db="EMBL/GenBank/DDBJ databases">
        <title>Genomic Encyclopedia of Type Strains, Phase III (KMG-III): the genomes of soil and plant-associated and newly described type strains.</title>
        <authorList>
            <person name="Whitman W."/>
        </authorList>
    </citation>
    <scope>NUCLEOTIDE SEQUENCE [LARGE SCALE GENOMIC DNA]</scope>
    <source>
        <strain evidence="14 15">CGMCC 1.9313</strain>
    </source>
</reference>
<comment type="caution">
    <text evidence="14">The sequence shown here is derived from an EMBL/GenBank/DDBJ whole genome shotgun (WGS) entry which is preliminary data.</text>
</comment>
<keyword evidence="5" id="KW-0808">Transferase</keyword>
<dbReference type="PROSITE" id="PS00794">
    <property type="entry name" value="HPPK"/>
    <property type="match status" value="1"/>
</dbReference>
<evidence type="ECO:0000256" key="12">
    <source>
        <dbReference type="ARBA" id="ARBA00033413"/>
    </source>
</evidence>
<evidence type="ECO:0000256" key="7">
    <source>
        <dbReference type="ARBA" id="ARBA00022777"/>
    </source>
</evidence>
<evidence type="ECO:0000256" key="3">
    <source>
        <dbReference type="ARBA" id="ARBA00013253"/>
    </source>
</evidence>
<dbReference type="Pfam" id="PF01288">
    <property type="entry name" value="HPPK"/>
    <property type="match status" value="1"/>
</dbReference>
<organism evidence="14 15">
    <name type="scientific">Arcticibacter pallidicorallinus</name>
    <dbReference type="NCBI Taxonomy" id="1259464"/>
    <lineage>
        <taxon>Bacteria</taxon>
        <taxon>Pseudomonadati</taxon>
        <taxon>Bacteroidota</taxon>
        <taxon>Sphingobacteriia</taxon>
        <taxon>Sphingobacteriales</taxon>
        <taxon>Sphingobacteriaceae</taxon>
        <taxon>Arcticibacter</taxon>
    </lineage>
</organism>
<name>A0A2T0UC50_9SPHI</name>
<sequence length="159" mass="18115">MHSVIILLGSNLGDRLTYLHKATASIEIEAGKVVQKSAVYRTASWGKTELPEYLNQVLQIESALPPQKLLSTLQQIETSLERTREEKWGSRTIDIDILFYDAQQINEANLIIPHPLLQERRFVLEPLMEIAPALEHPVFGKTIEQLYAQLKDTLIVEKI</sequence>
<gene>
    <name evidence="14" type="ORF">B0I27_101443</name>
</gene>
<feature type="domain" description="7,8-dihydro-6-hydroxymethylpterin-pyrophosphokinase" evidence="13">
    <location>
        <begin position="87"/>
        <end position="98"/>
    </location>
</feature>
<comment type="similarity">
    <text evidence="2">Belongs to the HPPK family.</text>
</comment>
<comment type="function">
    <text evidence="10">Catalyzes the transfer of pyrophosphate from adenosine triphosphate (ATP) to 6-hydroxymethyl-7,8-dihydropterin, an enzymatic step in folate biosynthesis pathway.</text>
</comment>
<dbReference type="PANTHER" id="PTHR43071">
    <property type="entry name" value="2-AMINO-4-HYDROXY-6-HYDROXYMETHYLDIHYDROPTERIDINE PYROPHOSPHOKINASE"/>
    <property type="match status" value="1"/>
</dbReference>
<evidence type="ECO:0000256" key="1">
    <source>
        <dbReference type="ARBA" id="ARBA00005051"/>
    </source>
</evidence>
<dbReference type="GO" id="GO:0016301">
    <property type="term" value="F:kinase activity"/>
    <property type="evidence" value="ECO:0007669"/>
    <property type="project" value="UniProtKB-KW"/>
</dbReference>
<dbReference type="AlphaFoldDB" id="A0A2T0UC50"/>
<evidence type="ECO:0000313" key="15">
    <source>
        <dbReference type="Proteomes" id="UP000238034"/>
    </source>
</evidence>
<dbReference type="InterPro" id="IPR035907">
    <property type="entry name" value="Hppk_sf"/>
</dbReference>
<dbReference type="RefSeq" id="WP_106290912.1">
    <property type="nucleotide sequence ID" value="NZ_PVTH01000001.1"/>
</dbReference>
<keyword evidence="8" id="KW-0067">ATP-binding</keyword>
<evidence type="ECO:0000256" key="4">
    <source>
        <dbReference type="ARBA" id="ARBA00016218"/>
    </source>
</evidence>
<evidence type="ECO:0000256" key="10">
    <source>
        <dbReference type="ARBA" id="ARBA00029409"/>
    </source>
</evidence>
<dbReference type="GO" id="GO:0046654">
    <property type="term" value="P:tetrahydrofolate biosynthetic process"/>
    <property type="evidence" value="ECO:0007669"/>
    <property type="project" value="UniProtKB-UniPathway"/>
</dbReference>
<keyword evidence="9" id="KW-0289">Folate biosynthesis</keyword>
<dbReference type="EC" id="2.7.6.3" evidence="3"/>
<comment type="pathway">
    <text evidence="1">Cofactor biosynthesis; tetrahydrofolate biosynthesis; 2-amino-4-hydroxy-6-hydroxymethyl-7,8-dihydropteridine diphosphate from 7,8-dihydroneopterin triphosphate: step 4/4.</text>
</comment>
<dbReference type="GO" id="GO:0005524">
    <property type="term" value="F:ATP binding"/>
    <property type="evidence" value="ECO:0007669"/>
    <property type="project" value="UniProtKB-KW"/>
</dbReference>
<protein>
    <recommendedName>
        <fullName evidence="4">2-amino-4-hydroxy-6-hydroxymethyldihydropteridine pyrophosphokinase</fullName>
        <ecNumber evidence="3">2.7.6.3</ecNumber>
    </recommendedName>
    <alternativeName>
        <fullName evidence="11">6-hydroxymethyl-7,8-dihydropterin pyrophosphokinase</fullName>
    </alternativeName>
    <alternativeName>
        <fullName evidence="12">7,8-dihydro-6-hydroxymethylpterin-pyrophosphokinase</fullName>
    </alternativeName>
</protein>
<keyword evidence="6" id="KW-0547">Nucleotide-binding</keyword>
<accession>A0A2T0UC50</accession>
<dbReference type="CDD" id="cd00483">
    <property type="entry name" value="HPPK"/>
    <property type="match status" value="1"/>
</dbReference>
<evidence type="ECO:0000256" key="9">
    <source>
        <dbReference type="ARBA" id="ARBA00022909"/>
    </source>
</evidence>
<dbReference type="EMBL" id="PVTH01000001">
    <property type="protein sequence ID" value="PRY55472.1"/>
    <property type="molecule type" value="Genomic_DNA"/>
</dbReference>
<keyword evidence="7 14" id="KW-0418">Kinase</keyword>
<dbReference type="GO" id="GO:0046656">
    <property type="term" value="P:folic acid biosynthetic process"/>
    <property type="evidence" value="ECO:0007669"/>
    <property type="project" value="UniProtKB-KW"/>
</dbReference>
<dbReference type="GO" id="GO:0003848">
    <property type="term" value="F:2-amino-4-hydroxy-6-hydroxymethyldihydropteridine diphosphokinase activity"/>
    <property type="evidence" value="ECO:0007669"/>
    <property type="project" value="UniProtKB-EC"/>
</dbReference>
<dbReference type="PANTHER" id="PTHR43071:SF1">
    <property type="entry name" value="2-AMINO-4-HYDROXY-6-HYDROXYMETHYLDIHYDROPTERIDINE PYROPHOSPHOKINASE"/>
    <property type="match status" value="1"/>
</dbReference>
<evidence type="ECO:0000313" key="14">
    <source>
        <dbReference type="EMBL" id="PRY55472.1"/>
    </source>
</evidence>
<evidence type="ECO:0000259" key="13">
    <source>
        <dbReference type="PROSITE" id="PS00794"/>
    </source>
</evidence>
<dbReference type="NCBIfam" id="TIGR01498">
    <property type="entry name" value="folK"/>
    <property type="match status" value="1"/>
</dbReference>
<evidence type="ECO:0000256" key="2">
    <source>
        <dbReference type="ARBA" id="ARBA00005810"/>
    </source>
</evidence>
<dbReference type="Proteomes" id="UP000238034">
    <property type="component" value="Unassembled WGS sequence"/>
</dbReference>
<dbReference type="UniPathway" id="UPA00077">
    <property type="reaction ID" value="UER00155"/>
</dbReference>
<dbReference type="InterPro" id="IPR000550">
    <property type="entry name" value="Hppk"/>
</dbReference>
<keyword evidence="15" id="KW-1185">Reference proteome</keyword>
<evidence type="ECO:0000256" key="8">
    <source>
        <dbReference type="ARBA" id="ARBA00022840"/>
    </source>
</evidence>
<proteinExistence type="inferred from homology"/>
<evidence type="ECO:0000256" key="5">
    <source>
        <dbReference type="ARBA" id="ARBA00022679"/>
    </source>
</evidence>